<proteinExistence type="inferred from homology"/>
<accession>A0A4R1K4X2</accession>
<feature type="domain" description="Alcohol dehydrogenase-like N-terminal" evidence="7">
    <location>
        <begin position="28"/>
        <end position="137"/>
    </location>
</feature>
<evidence type="ECO:0000313" key="9">
    <source>
        <dbReference type="Proteomes" id="UP000295565"/>
    </source>
</evidence>
<dbReference type="AlphaFoldDB" id="A0A4R1K4X2"/>
<dbReference type="GO" id="GO:0016491">
    <property type="term" value="F:oxidoreductase activity"/>
    <property type="evidence" value="ECO:0007669"/>
    <property type="project" value="UniProtKB-KW"/>
</dbReference>
<feature type="domain" description="Alcohol dehydrogenase-like C-terminal" evidence="6">
    <location>
        <begin position="180"/>
        <end position="304"/>
    </location>
</feature>
<dbReference type="SUPFAM" id="SSF50129">
    <property type="entry name" value="GroES-like"/>
    <property type="match status" value="1"/>
</dbReference>
<dbReference type="InterPro" id="IPR013149">
    <property type="entry name" value="ADH-like_C"/>
</dbReference>
<dbReference type="NCBIfam" id="NF007375">
    <property type="entry name" value="PRK09880.1"/>
    <property type="match status" value="1"/>
</dbReference>
<dbReference type="InterPro" id="IPR036291">
    <property type="entry name" value="NAD(P)-bd_dom_sf"/>
</dbReference>
<keyword evidence="9" id="KW-1185">Reference proteome</keyword>
<dbReference type="Proteomes" id="UP000295565">
    <property type="component" value="Unassembled WGS sequence"/>
</dbReference>
<gene>
    <name evidence="8" type="ORF">EV690_1149</name>
</gene>
<reference evidence="8 9" key="1">
    <citation type="submission" date="2019-03" db="EMBL/GenBank/DDBJ databases">
        <title>Genomic Encyclopedia of Type Strains, Phase IV (KMG-IV): sequencing the most valuable type-strain genomes for metagenomic binning, comparative biology and taxonomic classification.</title>
        <authorList>
            <person name="Goeker M."/>
        </authorList>
    </citation>
    <scope>NUCLEOTIDE SEQUENCE [LARGE SCALE GENOMIC DNA]</scope>
    <source>
        <strain evidence="8 9">DSM 18577</strain>
    </source>
</reference>
<dbReference type="Pfam" id="PF00107">
    <property type="entry name" value="ADH_zinc_N"/>
    <property type="match status" value="1"/>
</dbReference>
<evidence type="ECO:0000256" key="1">
    <source>
        <dbReference type="ARBA" id="ARBA00001947"/>
    </source>
</evidence>
<evidence type="ECO:0000256" key="5">
    <source>
        <dbReference type="ARBA" id="ARBA00023002"/>
    </source>
</evidence>
<keyword evidence="5" id="KW-0560">Oxidoreductase</keyword>
<evidence type="ECO:0000256" key="2">
    <source>
        <dbReference type="ARBA" id="ARBA00008072"/>
    </source>
</evidence>
<keyword evidence="4" id="KW-0862">Zinc</keyword>
<dbReference type="Gene3D" id="3.90.180.10">
    <property type="entry name" value="Medium-chain alcohol dehydrogenases, catalytic domain"/>
    <property type="match status" value="1"/>
</dbReference>
<evidence type="ECO:0000256" key="4">
    <source>
        <dbReference type="ARBA" id="ARBA00022833"/>
    </source>
</evidence>
<sequence length="343" mass="37045">MKIETEACLVNGKKDVAVAHKVITYEDQGTLVKITRGGICGSDIHYYLDGKVGNNPITNPMILGHEVVGEIVKSDNPELRPGQKIAINPSKPCGTCAYCQSGMSNQCIDMKFFGSAMYRPHIDGGFTTHRLVETFQCKPYDESADEKMVVFAEPFAVGLHAVNQAGDVSGKTVLVSGVGPIGSLLVAALKLKGAKQIYAFDMSENCLQIAQLMGADNLVNISKQSIDEFAADKGFFDISFEVSGAQPSLDTCIQVTKARGTVVQVGMGRELNGFSMMGAIAKEIHLVGTFRFVEEFDEAVQLLSDGAINPEPLLSHEFDFHDLEKAIKTAADKNIASKVQLVF</sequence>
<dbReference type="InterPro" id="IPR011032">
    <property type="entry name" value="GroES-like_sf"/>
</dbReference>
<dbReference type="Pfam" id="PF08240">
    <property type="entry name" value="ADH_N"/>
    <property type="match status" value="1"/>
</dbReference>
<dbReference type="RefSeq" id="WP_131911922.1">
    <property type="nucleotide sequence ID" value="NZ_OU594967.1"/>
</dbReference>
<evidence type="ECO:0000256" key="3">
    <source>
        <dbReference type="ARBA" id="ARBA00022723"/>
    </source>
</evidence>
<dbReference type="PANTHER" id="PTHR43161">
    <property type="entry name" value="SORBITOL DEHYDROGENASE"/>
    <property type="match status" value="1"/>
</dbReference>
<organism evidence="8 9">
    <name type="scientific">Celerinatantimonas diazotrophica</name>
    <dbReference type="NCBI Taxonomy" id="412034"/>
    <lineage>
        <taxon>Bacteria</taxon>
        <taxon>Pseudomonadati</taxon>
        <taxon>Pseudomonadota</taxon>
        <taxon>Gammaproteobacteria</taxon>
        <taxon>Celerinatantimonadaceae</taxon>
        <taxon>Celerinatantimonas</taxon>
    </lineage>
</organism>
<evidence type="ECO:0000259" key="7">
    <source>
        <dbReference type="Pfam" id="PF08240"/>
    </source>
</evidence>
<dbReference type="Gene3D" id="3.40.50.720">
    <property type="entry name" value="NAD(P)-binding Rossmann-like Domain"/>
    <property type="match status" value="1"/>
</dbReference>
<dbReference type="CDD" id="cd08232">
    <property type="entry name" value="idonate-5-DH"/>
    <property type="match status" value="1"/>
</dbReference>
<comment type="caution">
    <text evidence="8">The sequence shown here is derived from an EMBL/GenBank/DDBJ whole genome shotgun (WGS) entry which is preliminary data.</text>
</comment>
<comment type="cofactor">
    <cofactor evidence="1">
        <name>Zn(2+)</name>
        <dbReference type="ChEBI" id="CHEBI:29105"/>
    </cofactor>
</comment>
<protein>
    <submittedName>
        <fullName evidence="8">L-idonate 5-dehydrogenase</fullName>
    </submittedName>
</protein>
<name>A0A4R1K4X2_9GAMM</name>
<dbReference type="SUPFAM" id="SSF51735">
    <property type="entry name" value="NAD(P)-binding Rossmann-fold domains"/>
    <property type="match status" value="1"/>
</dbReference>
<dbReference type="InterPro" id="IPR013154">
    <property type="entry name" value="ADH-like_N"/>
</dbReference>
<dbReference type="PANTHER" id="PTHR43161:SF9">
    <property type="entry name" value="SORBITOL DEHYDROGENASE"/>
    <property type="match status" value="1"/>
</dbReference>
<dbReference type="GO" id="GO:0046872">
    <property type="term" value="F:metal ion binding"/>
    <property type="evidence" value="ECO:0007669"/>
    <property type="project" value="UniProtKB-KW"/>
</dbReference>
<dbReference type="OrthoDB" id="9773078at2"/>
<evidence type="ECO:0000259" key="6">
    <source>
        <dbReference type="Pfam" id="PF00107"/>
    </source>
</evidence>
<dbReference type="EMBL" id="SMGD01000011">
    <property type="protein sequence ID" value="TCK58987.1"/>
    <property type="molecule type" value="Genomic_DNA"/>
</dbReference>
<evidence type="ECO:0000313" key="8">
    <source>
        <dbReference type="EMBL" id="TCK58987.1"/>
    </source>
</evidence>
<comment type="similarity">
    <text evidence="2">Belongs to the zinc-containing alcohol dehydrogenase family.</text>
</comment>
<keyword evidence="3" id="KW-0479">Metal-binding</keyword>